<evidence type="ECO:0000259" key="2">
    <source>
        <dbReference type="Pfam" id="PF16525"/>
    </source>
</evidence>
<feature type="domain" description="Haemophore haem-binding" evidence="2">
    <location>
        <begin position="38"/>
        <end position="114"/>
    </location>
</feature>
<dbReference type="NCBIfam" id="TIGR04529">
    <property type="entry name" value="MTB_hemophore"/>
    <property type="match status" value="1"/>
</dbReference>
<feature type="chain" id="PRO_5045483789" evidence="1">
    <location>
        <begin position="37"/>
        <end position="131"/>
    </location>
</feature>
<protein>
    <submittedName>
        <fullName evidence="3">Heme-binding protein</fullName>
    </submittedName>
</protein>
<keyword evidence="1" id="KW-0732">Signal</keyword>
<dbReference type="Pfam" id="PF16525">
    <property type="entry name" value="MHB"/>
    <property type="match status" value="1"/>
</dbReference>
<dbReference type="EMBL" id="JAIVFL010000001">
    <property type="protein sequence ID" value="MCI4676127.1"/>
    <property type="molecule type" value="Genomic_DNA"/>
</dbReference>
<proteinExistence type="predicted"/>
<reference evidence="3" key="1">
    <citation type="journal article" date="2022" name="ISME J.">
        <title>Identification of active gaseous-alkane degraders at natural gas seeps.</title>
        <authorList>
            <person name="Farhan Ul Haque M."/>
            <person name="Hernandez M."/>
            <person name="Crombie A.T."/>
            <person name="Murrell J.C."/>
        </authorList>
    </citation>
    <scope>NUCLEOTIDE SEQUENCE</scope>
    <source>
        <strain evidence="3">ANDR5</strain>
    </source>
</reference>
<feature type="signal peptide" evidence="1">
    <location>
        <begin position="1"/>
        <end position="36"/>
    </location>
</feature>
<evidence type="ECO:0000313" key="3">
    <source>
        <dbReference type="EMBL" id="MCI4676127.1"/>
    </source>
</evidence>
<dbReference type="Gene3D" id="1.20.20.20">
    <property type="entry name" value="Haemophore, haem-binding domain"/>
    <property type="match status" value="1"/>
</dbReference>
<sequence length="131" mass="13819">MKTAELAGVRRTVGTCLSALVGGLALGVIAAPSALAAPDCSKVAVDNTVSTVSGQVESYVNSHPDGKKMLITASLQPRPQAEQTLRNYATANPQEYAEFKQLLSPLGTIQQQCGVQVVPPQYQWAFDAFIG</sequence>
<dbReference type="InterPro" id="IPR032407">
    <property type="entry name" value="MHB"/>
</dbReference>
<dbReference type="Proteomes" id="UP001139068">
    <property type="component" value="Unassembled WGS sequence"/>
</dbReference>
<dbReference type="RefSeq" id="WP_243072355.1">
    <property type="nucleotide sequence ID" value="NZ_JAIVFL010000001.1"/>
</dbReference>
<comment type="caution">
    <text evidence="3">The sequence shown here is derived from an EMBL/GenBank/DDBJ whole genome shotgun (WGS) entry which is preliminary data.</text>
</comment>
<evidence type="ECO:0000313" key="4">
    <source>
        <dbReference type="Proteomes" id="UP001139068"/>
    </source>
</evidence>
<accession>A0ABS9YYF0</accession>
<evidence type="ECO:0000256" key="1">
    <source>
        <dbReference type="SAM" id="SignalP"/>
    </source>
</evidence>
<organism evidence="3 4">
    <name type="scientific">Candidatus Mycolicibacterium alkanivorans</name>
    <dbReference type="NCBI Taxonomy" id="2954114"/>
    <lineage>
        <taxon>Bacteria</taxon>
        <taxon>Bacillati</taxon>
        <taxon>Actinomycetota</taxon>
        <taxon>Actinomycetes</taxon>
        <taxon>Mycobacteriales</taxon>
        <taxon>Mycobacteriaceae</taxon>
        <taxon>Mycolicibacterium</taxon>
    </lineage>
</organism>
<name>A0ABS9YYF0_9MYCO</name>
<gene>
    <name evidence="3" type="ORF">K9U37_15085</name>
</gene>
<keyword evidence="4" id="KW-1185">Reference proteome</keyword>
<dbReference type="InterPro" id="IPR038378">
    <property type="entry name" value="MHB_sf"/>
</dbReference>